<sequence precursor="true">MIARLLSYCLTLLLAACLATSHAQAAEVVAFWGFASDYDFDTNPTKQAFAADVDNTMSGDAILEAFRGDGDDLDDNGGGGFVSYTSPFSGVTYEPTRTIKWDDLAGGGDDFDIDGVDTFTLDKNDGAGAVAGEDFGNDALMYITFDGTGYSDFQFRFDIEGTPGDLPSSFDVFYRVDGPSGTWFRDADQNNISLTFFDYDPADPENQFADSGMISLSPMLDGSSTIELIISDFNEFGNSEMEIDNFEIVGQSVPEPSSIAIVALALVGFAVSRRK</sequence>
<organism evidence="3 4">
    <name type="scientific">Aeoliella mucimassa</name>
    <dbReference type="NCBI Taxonomy" id="2527972"/>
    <lineage>
        <taxon>Bacteria</taxon>
        <taxon>Pseudomonadati</taxon>
        <taxon>Planctomycetota</taxon>
        <taxon>Planctomycetia</taxon>
        <taxon>Pirellulales</taxon>
        <taxon>Lacipirellulaceae</taxon>
        <taxon>Aeoliella</taxon>
    </lineage>
</organism>
<proteinExistence type="predicted"/>
<dbReference type="PROSITE" id="PS51257">
    <property type="entry name" value="PROKAR_LIPOPROTEIN"/>
    <property type="match status" value="1"/>
</dbReference>
<evidence type="ECO:0000256" key="1">
    <source>
        <dbReference type="SAM" id="SignalP"/>
    </source>
</evidence>
<name>A0A518APB4_9BACT</name>
<dbReference type="KEGG" id="amuc:Pan181_27620"/>
<feature type="signal peptide" evidence="1">
    <location>
        <begin position="1"/>
        <end position="25"/>
    </location>
</feature>
<accession>A0A518APB4</accession>
<keyword evidence="4" id="KW-1185">Reference proteome</keyword>
<gene>
    <name evidence="3" type="ORF">Pan181_27620</name>
</gene>
<evidence type="ECO:0000259" key="2">
    <source>
        <dbReference type="Pfam" id="PF07589"/>
    </source>
</evidence>
<dbReference type="AlphaFoldDB" id="A0A518APB4"/>
<keyword evidence="1" id="KW-0732">Signal</keyword>
<dbReference type="InterPro" id="IPR013424">
    <property type="entry name" value="Ice-binding_C"/>
</dbReference>
<evidence type="ECO:0000313" key="4">
    <source>
        <dbReference type="Proteomes" id="UP000315750"/>
    </source>
</evidence>
<evidence type="ECO:0000313" key="3">
    <source>
        <dbReference type="EMBL" id="QDU56552.1"/>
    </source>
</evidence>
<dbReference type="NCBIfam" id="TIGR02595">
    <property type="entry name" value="PEP_CTERM"/>
    <property type="match status" value="1"/>
</dbReference>
<dbReference type="Proteomes" id="UP000315750">
    <property type="component" value="Chromosome"/>
</dbReference>
<feature type="chain" id="PRO_5022111332" description="Ice-binding protein C-terminal domain-containing protein" evidence="1">
    <location>
        <begin position="26"/>
        <end position="275"/>
    </location>
</feature>
<dbReference type="Pfam" id="PF07589">
    <property type="entry name" value="PEP-CTERM"/>
    <property type="match status" value="1"/>
</dbReference>
<dbReference type="OrthoDB" id="267451at2"/>
<feature type="domain" description="Ice-binding protein C-terminal" evidence="2">
    <location>
        <begin position="252"/>
        <end position="274"/>
    </location>
</feature>
<reference evidence="3 4" key="1">
    <citation type="submission" date="2019-02" db="EMBL/GenBank/DDBJ databases">
        <title>Deep-cultivation of Planctomycetes and their phenomic and genomic characterization uncovers novel biology.</title>
        <authorList>
            <person name="Wiegand S."/>
            <person name="Jogler M."/>
            <person name="Boedeker C."/>
            <person name="Pinto D."/>
            <person name="Vollmers J."/>
            <person name="Rivas-Marin E."/>
            <person name="Kohn T."/>
            <person name="Peeters S.H."/>
            <person name="Heuer A."/>
            <person name="Rast P."/>
            <person name="Oberbeckmann S."/>
            <person name="Bunk B."/>
            <person name="Jeske O."/>
            <person name="Meyerdierks A."/>
            <person name="Storesund J.E."/>
            <person name="Kallscheuer N."/>
            <person name="Luecker S."/>
            <person name="Lage O.M."/>
            <person name="Pohl T."/>
            <person name="Merkel B.J."/>
            <person name="Hornburger P."/>
            <person name="Mueller R.-W."/>
            <person name="Bruemmer F."/>
            <person name="Labrenz M."/>
            <person name="Spormann A.M."/>
            <person name="Op den Camp H."/>
            <person name="Overmann J."/>
            <person name="Amann R."/>
            <person name="Jetten M.S.M."/>
            <person name="Mascher T."/>
            <person name="Medema M.H."/>
            <person name="Devos D.P."/>
            <person name="Kaster A.-K."/>
            <person name="Ovreas L."/>
            <person name="Rohde M."/>
            <person name="Galperin M.Y."/>
            <person name="Jogler C."/>
        </authorList>
    </citation>
    <scope>NUCLEOTIDE SEQUENCE [LARGE SCALE GENOMIC DNA]</scope>
    <source>
        <strain evidence="3 4">Pan181</strain>
    </source>
</reference>
<dbReference type="EMBL" id="CP036278">
    <property type="protein sequence ID" value="QDU56552.1"/>
    <property type="molecule type" value="Genomic_DNA"/>
</dbReference>
<protein>
    <recommendedName>
        <fullName evidence="2">Ice-binding protein C-terminal domain-containing protein</fullName>
    </recommendedName>
</protein>
<dbReference type="RefSeq" id="WP_145247286.1">
    <property type="nucleotide sequence ID" value="NZ_CP036278.1"/>
</dbReference>